<organism evidence="2 3">
    <name type="scientific">Paractinoplanes hotanensis</name>
    <dbReference type="NCBI Taxonomy" id="2906497"/>
    <lineage>
        <taxon>Bacteria</taxon>
        <taxon>Bacillati</taxon>
        <taxon>Actinomycetota</taxon>
        <taxon>Actinomycetes</taxon>
        <taxon>Micromonosporales</taxon>
        <taxon>Micromonosporaceae</taxon>
        <taxon>Paractinoplanes</taxon>
    </lineage>
</organism>
<comment type="caution">
    <text evidence="2">The sequence shown here is derived from an EMBL/GenBank/DDBJ whole genome shotgun (WGS) entry which is preliminary data.</text>
</comment>
<evidence type="ECO:0000313" key="3">
    <source>
        <dbReference type="Proteomes" id="UP001523216"/>
    </source>
</evidence>
<accession>A0ABT0XS89</accession>
<dbReference type="Proteomes" id="UP001523216">
    <property type="component" value="Unassembled WGS sequence"/>
</dbReference>
<protein>
    <submittedName>
        <fullName evidence="2">Uncharacterized protein</fullName>
    </submittedName>
</protein>
<dbReference type="EMBL" id="JAMQOL010000003">
    <property type="protein sequence ID" value="MCM4076530.1"/>
    <property type="molecule type" value="Genomic_DNA"/>
</dbReference>
<evidence type="ECO:0000313" key="2">
    <source>
        <dbReference type="EMBL" id="MCM4076530.1"/>
    </source>
</evidence>
<gene>
    <name evidence="2" type="ORF">LXN57_03000</name>
</gene>
<dbReference type="RefSeq" id="WP_251796434.1">
    <property type="nucleotide sequence ID" value="NZ_JAMQOL010000003.1"/>
</dbReference>
<proteinExistence type="predicted"/>
<sequence>MLIHPELMLTLVNDRHRELIAEAEKSHLLKRAREFRVTRRARTARPPTGRVAPCEPSAAVPAR</sequence>
<feature type="region of interest" description="Disordered" evidence="1">
    <location>
        <begin position="39"/>
        <end position="63"/>
    </location>
</feature>
<name>A0ABT0XS89_9ACTN</name>
<evidence type="ECO:0000256" key="1">
    <source>
        <dbReference type="SAM" id="MobiDB-lite"/>
    </source>
</evidence>
<keyword evidence="3" id="KW-1185">Reference proteome</keyword>
<feature type="compositionally biased region" description="Low complexity" evidence="1">
    <location>
        <begin position="44"/>
        <end position="53"/>
    </location>
</feature>
<reference evidence="2 3" key="1">
    <citation type="submission" date="2022-06" db="EMBL/GenBank/DDBJ databases">
        <title>Actinoplanes abujensis sp. nov., isolated from Nigerian arid soil.</title>
        <authorList>
            <person name="Ding P."/>
        </authorList>
    </citation>
    <scope>NUCLEOTIDE SEQUENCE [LARGE SCALE GENOMIC DNA]</scope>
    <source>
        <strain evidence="3">TRM88002</strain>
    </source>
</reference>